<keyword evidence="4 8" id="KW-0812">Transmembrane</keyword>
<evidence type="ECO:0000256" key="6">
    <source>
        <dbReference type="ARBA" id="ARBA00023136"/>
    </source>
</evidence>
<evidence type="ECO:0000259" key="9">
    <source>
        <dbReference type="PROSITE" id="PS50850"/>
    </source>
</evidence>
<evidence type="ECO:0000256" key="3">
    <source>
        <dbReference type="ARBA" id="ARBA00022448"/>
    </source>
</evidence>
<feature type="transmembrane region" description="Helical" evidence="8">
    <location>
        <begin position="474"/>
        <end position="494"/>
    </location>
</feature>
<dbReference type="AlphaFoldDB" id="A0A420HB16"/>
<feature type="transmembrane region" description="Helical" evidence="8">
    <location>
        <begin position="305"/>
        <end position="329"/>
    </location>
</feature>
<dbReference type="InterPro" id="IPR011701">
    <property type="entry name" value="MFS"/>
</dbReference>
<comment type="similarity">
    <text evidence="2">Belongs to the major facilitator superfamily.</text>
</comment>
<feature type="compositionally biased region" description="Basic and acidic residues" evidence="7">
    <location>
        <begin position="1"/>
        <end position="20"/>
    </location>
</feature>
<dbReference type="SUPFAM" id="SSF103473">
    <property type="entry name" value="MFS general substrate transporter"/>
    <property type="match status" value="1"/>
</dbReference>
<dbReference type="OrthoDB" id="4078873at2759"/>
<keyword evidence="5 8" id="KW-1133">Transmembrane helix</keyword>
<feature type="transmembrane region" description="Helical" evidence="8">
    <location>
        <begin position="379"/>
        <end position="401"/>
    </location>
</feature>
<evidence type="ECO:0000256" key="7">
    <source>
        <dbReference type="SAM" id="MobiDB-lite"/>
    </source>
</evidence>
<keyword evidence="3" id="KW-0813">Transport</keyword>
<comment type="caution">
    <text evidence="10">The sequence shown here is derived from an EMBL/GenBank/DDBJ whole genome shotgun (WGS) entry which is preliminary data.</text>
</comment>
<proteinExistence type="inferred from homology"/>
<feature type="region of interest" description="Disordered" evidence="7">
    <location>
        <begin position="1"/>
        <end position="25"/>
    </location>
</feature>
<sequence length="581" mass="63953">MNDTEVHENNRTIVKSRDTSSDIGASTNADTSIGIGTGDSAGNIAGVKKIEAVARCWSRKEIKAAYLCIFLVYFFISLQEQIHFNVVPYVTSSFMLLPLTGTTSVVSSVVGGVSRLATGKFIDVVGRSEGFILMIVFTTIGIIMMALTQNVETFAAAQVFYWVGFDGMQYVMNVFMADTSSPKNRAFVFAFSTTPYIVTTFIGPRAAASYLEVSGWPWAYGTFAIVIPVIASPLLYILYRNERKARLAGLIPKVKVNRNFKRTITYYFYEFDVIGILLLSTGFVLILLPFSLASYQAQGWASKKIIAILTTGLACSLGFTIWEMVFTPVPLIPFKLLKDPSIWGACMLANFLFISFYLWDNNFLAFLQVVYGLSITNAGYISNIYSIGSCLWAVIFACLLRVIGRFKYLALSHLCLQLLGVSLMTYFRQPTSYIGHVIMCQIFIAFASGGLIISEQMAILAACPHEAIAIPLALLALFSSLGGAIGTSISGAILTNKFPAVLDRVLPGNATLNSLLYGNLEKQLSYPLGTPERLAVSYAYAVTMWYQTCIGAAFLIPCFLFIAVWRNFNMEQMKRAPGNLL</sequence>
<evidence type="ECO:0000256" key="1">
    <source>
        <dbReference type="ARBA" id="ARBA00004141"/>
    </source>
</evidence>
<feature type="domain" description="Major facilitator superfamily (MFS) profile" evidence="9">
    <location>
        <begin position="65"/>
        <end position="566"/>
    </location>
</feature>
<feature type="transmembrane region" description="Helical" evidence="8">
    <location>
        <begin position="130"/>
        <end position="148"/>
    </location>
</feature>
<dbReference type="GO" id="GO:0022857">
    <property type="term" value="F:transmembrane transporter activity"/>
    <property type="evidence" value="ECO:0007669"/>
    <property type="project" value="InterPro"/>
</dbReference>
<dbReference type="EMBL" id="MCFK01009601">
    <property type="protein sequence ID" value="RKF54644.1"/>
    <property type="molecule type" value="Genomic_DNA"/>
</dbReference>
<comment type="subcellular location">
    <subcellularLocation>
        <location evidence="1">Membrane</location>
        <topology evidence="1">Multi-pass membrane protein</topology>
    </subcellularLocation>
</comment>
<feature type="transmembrane region" description="Helical" evidence="8">
    <location>
        <begin position="64"/>
        <end position="82"/>
    </location>
</feature>
<feature type="transmembrane region" description="Helical" evidence="8">
    <location>
        <begin position="433"/>
        <end position="453"/>
    </location>
</feature>
<dbReference type="PROSITE" id="PS50850">
    <property type="entry name" value="MFS"/>
    <property type="match status" value="1"/>
</dbReference>
<dbReference type="GO" id="GO:0005886">
    <property type="term" value="C:plasma membrane"/>
    <property type="evidence" value="ECO:0007669"/>
    <property type="project" value="TreeGrafter"/>
</dbReference>
<organism evidence="10 11">
    <name type="scientific">Erysiphe neolycopersici</name>
    <dbReference type="NCBI Taxonomy" id="212602"/>
    <lineage>
        <taxon>Eukaryota</taxon>
        <taxon>Fungi</taxon>
        <taxon>Dikarya</taxon>
        <taxon>Ascomycota</taxon>
        <taxon>Pezizomycotina</taxon>
        <taxon>Leotiomycetes</taxon>
        <taxon>Erysiphales</taxon>
        <taxon>Erysiphaceae</taxon>
        <taxon>Erysiphe</taxon>
    </lineage>
</organism>
<dbReference type="Gene3D" id="1.20.1250.20">
    <property type="entry name" value="MFS general substrate transporter like domains"/>
    <property type="match status" value="2"/>
</dbReference>
<evidence type="ECO:0000256" key="2">
    <source>
        <dbReference type="ARBA" id="ARBA00008335"/>
    </source>
</evidence>
<keyword evidence="11" id="KW-1185">Reference proteome</keyword>
<dbReference type="Pfam" id="PF07690">
    <property type="entry name" value="MFS_1"/>
    <property type="match status" value="1"/>
</dbReference>
<feature type="transmembrane region" description="Helical" evidence="8">
    <location>
        <begin position="218"/>
        <end position="239"/>
    </location>
</feature>
<protein>
    <submittedName>
        <fullName evidence="10">Siderophore iron transporter mirB</fullName>
    </submittedName>
</protein>
<feature type="transmembrane region" description="Helical" evidence="8">
    <location>
        <begin position="94"/>
        <end position="118"/>
    </location>
</feature>
<evidence type="ECO:0000256" key="8">
    <source>
        <dbReference type="SAM" id="Phobius"/>
    </source>
</evidence>
<feature type="transmembrane region" description="Helical" evidence="8">
    <location>
        <begin position="187"/>
        <end position="206"/>
    </location>
</feature>
<dbReference type="STRING" id="212602.A0A420HB16"/>
<feature type="transmembrane region" description="Helical" evidence="8">
    <location>
        <begin position="267"/>
        <end position="293"/>
    </location>
</feature>
<gene>
    <name evidence="10" type="ORF">OnM2_096026</name>
</gene>
<evidence type="ECO:0000256" key="4">
    <source>
        <dbReference type="ARBA" id="ARBA00022692"/>
    </source>
</evidence>
<reference evidence="10 11" key="1">
    <citation type="journal article" date="2018" name="BMC Genomics">
        <title>Comparative genome analyses reveal sequence features reflecting distinct modes of host-adaptation between dicot and monocot powdery mildew.</title>
        <authorList>
            <person name="Wu Y."/>
            <person name="Ma X."/>
            <person name="Pan Z."/>
            <person name="Kale S.D."/>
            <person name="Song Y."/>
            <person name="King H."/>
            <person name="Zhang Q."/>
            <person name="Presley C."/>
            <person name="Deng X."/>
            <person name="Wei C.I."/>
            <person name="Xiao S."/>
        </authorList>
    </citation>
    <scope>NUCLEOTIDE SEQUENCE [LARGE SCALE GENOMIC DNA]</scope>
    <source>
        <strain evidence="10">UMSG2</strain>
    </source>
</reference>
<keyword evidence="6 8" id="KW-0472">Membrane</keyword>
<dbReference type="PANTHER" id="PTHR23501">
    <property type="entry name" value="MAJOR FACILITATOR SUPERFAMILY"/>
    <property type="match status" value="1"/>
</dbReference>
<dbReference type="Proteomes" id="UP000286134">
    <property type="component" value="Unassembled WGS sequence"/>
</dbReference>
<evidence type="ECO:0000256" key="5">
    <source>
        <dbReference type="ARBA" id="ARBA00022989"/>
    </source>
</evidence>
<dbReference type="InterPro" id="IPR020846">
    <property type="entry name" value="MFS_dom"/>
</dbReference>
<name>A0A420HB16_9PEZI</name>
<dbReference type="InterPro" id="IPR036259">
    <property type="entry name" value="MFS_trans_sf"/>
</dbReference>
<evidence type="ECO:0000313" key="10">
    <source>
        <dbReference type="EMBL" id="RKF54644.1"/>
    </source>
</evidence>
<dbReference type="PANTHER" id="PTHR23501:SF107">
    <property type="entry name" value="TRANSPORTER, PUTATIVE (AFU_ORTHOLOGUE AFUA_7G04730)-RELATED"/>
    <property type="match status" value="1"/>
</dbReference>
<accession>A0A420HB16</accession>
<evidence type="ECO:0000313" key="11">
    <source>
        <dbReference type="Proteomes" id="UP000286134"/>
    </source>
</evidence>
<feature type="transmembrane region" description="Helical" evidence="8">
    <location>
        <begin position="154"/>
        <end position="175"/>
    </location>
</feature>
<feature type="transmembrane region" description="Helical" evidence="8">
    <location>
        <begin position="544"/>
        <end position="565"/>
    </location>
</feature>
<dbReference type="FunFam" id="1.20.1250.20:FF:000284">
    <property type="entry name" value="Siderophore iron transporter mirB"/>
    <property type="match status" value="1"/>
</dbReference>
<feature type="transmembrane region" description="Helical" evidence="8">
    <location>
        <begin position="341"/>
        <end position="359"/>
    </location>
</feature>
<feature type="transmembrane region" description="Helical" evidence="8">
    <location>
        <begin position="408"/>
        <end position="427"/>
    </location>
</feature>